<evidence type="ECO:0008006" key="4">
    <source>
        <dbReference type="Google" id="ProtNLM"/>
    </source>
</evidence>
<gene>
    <name evidence="1" type="ORF">AYC66_00580</name>
    <name evidence="2" type="ORF">BAY09_02910</name>
</gene>
<dbReference type="EMBL" id="MAHS01000010">
    <property type="protein sequence ID" value="OPB49002.1"/>
    <property type="molecule type" value="Genomic_DNA"/>
</dbReference>
<proteinExistence type="predicted"/>
<name>A0A494J495_9FLAO</name>
<dbReference type="AlphaFoldDB" id="A0A494J495"/>
<dbReference type="EMBL" id="CP014339">
    <property type="protein sequence ID" value="AQX49267.1"/>
    <property type="molecule type" value="Genomic_DNA"/>
</dbReference>
<reference evidence="1 3" key="1">
    <citation type="submission" date="2016-02" db="EMBL/GenBank/DDBJ databases">
        <authorList>
            <person name="Nicholson A.C."/>
            <person name="Humrighouse B.W."/>
            <person name="Loparev V."/>
            <person name="Emery B."/>
            <person name="Graziano J."/>
            <person name="McQuiston J.R."/>
        </authorList>
    </citation>
    <scope>NUCLEOTIDE SEQUENCE [LARGE SCALE GENOMIC DNA]</scope>
    <source>
        <strain evidence="1 3">E6809</strain>
    </source>
</reference>
<protein>
    <recommendedName>
        <fullName evidence="4">Fibrobacter succinogenes major paralogous domain-containing protein</fullName>
    </recommendedName>
</protein>
<organism evidence="2">
    <name type="scientific">Elizabethkingia anophelis</name>
    <dbReference type="NCBI Taxonomy" id="1117645"/>
    <lineage>
        <taxon>Bacteria</taxon>
        <taxon>Pseudomonadati</taxon>
        <taxon>Bacteroidota</taxon>
        <taxon>Flavobacteriia</taxon>
        <taxon>Flavobacteriales</taxon>
        <taxon>Weeksellaceae</taxon>
        <taxon>Elizabethkingia</taxon>
    </lineage>
</organism>
<dbReference type="PROSITE" id="PS51257">
    <property type="entry name" value="PROKAR_LIPOPROTEIN"/>
    <property type="match status" value="1"/>
</dbReference>
<accession>A0A494J495</accession>
<dbReference type="RefSeq" id="WP_078691406.1">
    <property type="nucleotide sequence ID" value="NZ_CP014339.1"/>
</dbReference>
<evidence type="ECO:0000313" key="2">
    <source>
        <dbReference type="EMBL" id="OPB49002.1"/>
    </source>
</evidence>
<evidence type="ECO:0000313" key="3">
    <source>
        <dbReference type="Proteomes" id="UP000189738"/>
    </source>
</evidence>
<evidence type="ECO:0000313" key="1">
    <source>
        <dbReference type="EMBL" id="AQX49267.1"/>
    </source>
</evidence>
<sequence length="596" mass="65109">MNTSLYRYMVVVFIPLITLSCRSTTDNPEKEGKVTVKINLLGVAETSDTSISSSRMIPVAYVAEVPYDKNFNLVATITPEVPAIKTNAQTAVNPSALTITPQPPTTSPIGVNVKYLVMVFDENGNRITAQEKVYDSSNQSNTADQIILNAGKDYTFVAISYNSAIAPVFNAAVTTISDVFNTVTVDHTSDYLYFNSGPINIIYGQQNYINVIFKHINSRVSLNVDATAEMGQITTIAANITGTGSVNLAANGATTSGIPAAYDKAFTFPVVNNQVVNSSSVLVSSAGNLHTVNITSVSLNNGVPRTDILPVTIPGGTFRKGVSYKIKLSFQATGILAGGLIWARGNLAYNWENRIYYNRYYPQETGSDYKDTDYWNYATEQGNPLVPKMIITSHSDTWNGGGNLYYFVDGINENSTSKIPLNDPCKLVAGGKWRMPSLEDFESLGVYMVHNGGDINGTTDGLPTTTLSGGTNHANGNITSNNFPYIYFEGIQEVTRTGTRLRFYKTGRYYGNVTEADRAAGYQNGGNSPYIANAAIYMAGNAYNYENFVLYRRPYMAVIYNGDRSNGANTFTTQRKALYHDWSADDRVPIRCVKSP</sequence>
<reference evidence="2" key="2">
    <citation type="submission" date="2016-06" db="EMBL/GenBank/DDBJ databases">
        <authorList>
            <person name="Nicholson A.C."/>
        </authorList>
    </citation>
    <scope>NUCLEOTIDE SEQUENCE [LARGE SCALE GENOMIC DNA]</scope>
    <source>
        <strain evidence="2">E6809</strain>
    </source>
</reference>
<dbReference type="Proteomes" id="UP000189738">
    <property type="component" value="Chromosome"/>
</dbReference>